<evidence type="ECO:0000313" key="5">
    <source>
        <dbReference type="Proteomes" id="UP001163046"/>
    </source>
</evidence>
<dbReference type="PANTHER" id="PTHR14131:SF5">
    <property type="entry name" value="ANOSMIN-1"/>
    <property type="match status" value="1"/>
</dbReference>
<dbReference type="SMART" id="SM00060">
    <property type="entry name" value="FN3"/>
    <property type="match status" value="2"/>
</dbReference>
<dbReference type="EMBL" id="MU827780">
    <property type="protein sequence ID" value="KAJ7337749.1"/>
    <property type="molecule type" value="Genomic_DNA"/>
</dbReference>
<dbReference type="PROSITE" id="PS50853">
    <property type="entry name" value="FN3"/>
    <property type="match status" value="1"/>
</dbReference>
<dbReference type="InterPro" id="IPR013783">
    <property type="entry name" value="Ig-like_fold"/>
</dbReference>
<dbReference type="GO" id="GO:0030182">
    <property type="term" value="P:neuron differentiation"/>
    <property type="evidence" value="ECO:0007669"/>
    <property type="project" value="TreeGrafter"/>
</dbReference>
<name>A0A9W9YGC9_9CNID</name>
<dbReference type="Gene3D" id="2.60.40.10">
    <property type="entry name" value="Immunoglobulins"/>
    <property type="match status" value="1"/>
</dbReference>
<proteinExistence type="predicted"/>
<evidence type="ECO:0000313" key="4">
    <source>
        <dbReference type="EMBL" id="KAJ7337749.1"/>
    </source>
</evidence>
<dbReference type="Pfam" id="PF00041">
    <property type="entry name" value="fn3"/>
    <property type="match status" value="1"/>
</dbReference>
<protein>
    <submittedName>
        <fullName evidence="4">Peptidase inhibitor</fullName>
    </submittedName>
</protein>
<dbReference type="OrthoDB" id="9985779at2759"/>
<dbReference type="AlphaFoldDB" id="A0A9W9YGC9"/>
<dbReference type="InterPro" id="IPR003961">
    <property type="entry name" value="FN3_dom"/>
</dbReference>
<feature type="signal peptide" evidence="2">
    <location>
        <begin position="1"/>
        <end position="24"/>
    </location>
</feature>
<comment type="caution">
    <text evidence="4">The sequence shown here is derived from an EMBL/GenBank/DDBJ whole genome shotgun (WGS) entry which is preliminary data.</text>
</comment>
<organism evidence="4 5">
    <name type="scientific">Desmophyllum pertusum</name>
    <dbReference type="NCBI Taxonomy" id="174260"/>
    <lineage>
        <taxon>Eukaryota</taxon>
        <taxon>Metazoa</taxon>
        <taxon>Cnidaria</taxon>
        <taxon>Anthozoa</taxon>
        <taxon>Hexacorallia</taxon>
        <taxon>Scleractinia</taxon>
        <taxon>Caryophylliina</taxon>
        <taxon>Caryophylliidae</taxon>
        <taxon>Desmophyllum</taxon>
    </lineage>
</organism>
<feature type="domain" description="Fibronectin type-III" evidence="3">
    <location>
        <begin position="226"/>
        <end position="333"/>
    </location>
</feature>
<dbReference type="SUPFAM" id="SSF49265">
    <property type="entry name" value="Fibronectin type III"/>
    <property type="match status" value="1"/>
</dbReference>
<gene>
    <name evidence="4" type="primary">KAL1</name>
    <name evidence="4" type="ORF">OS493_007902</name>
</gene>
<dbReference type="GO" id="GO:0009986">
    <property type="term" value="C:cell surface"/>
    <property type="evidence" value="ECO:0007669"/>
    <property type="project" value="TreeGrafter"/>
</dbReference>
<feature type="region of interest" description="Disordered" evidence="1">
    <location>
        <begin position="359"/>
        <end position="406"/>
    </location>
</feature>
<accession>A0A9W9YGC9</accession>
<reference evidence="4" key="1">
    <citation type="submission" date="2023-01" db="EMBL/GenBank/DDBJ databases">
        <title>Genome assembly of the deep-sea coral Lophelia pertusa.</title>
        <authorList>
            <person name="Herrera S."/>
            <person name="Cordes E."/>
        </authorList>
    </citation>
    <scope>NUCLEOTIDE SEQUENCE</scope>
    <source>
        <strain evidence="4">USNM1676648</strain>
        <tissue evidence="4">Polyp</tissue>
    </source>
</reference>
<sequence length="439" mass="49245">MKLCVRFFLSTLICVCATLKENSATVLSARCRSRCLAKEILRYRNITTIPVCITQDCSACIKPCDMQRKKEMMSCSFLCGSFVQSTLNICKESCKFLKHLQLEDGNSSCPTGLADRECVLMTPENVDVSTTNNEDTQNFSITWNGTWPSATVFVVMARQMKKGVTPDVAPSHGWTELKQTTLQTVQVLLQPLLWYQFKIAATNQYGASQFSIPSRMIFGRPTRPNPPRDFHVKSINIVKGQVEVDVSWRKPDNIVLPVHRYKLSWSMRLDLHLDKFTSLPVTDRRVMGNIHQYTIKELQPNKTYVLEIQAISRWAEGRLRSQRVTVTIRTPASAQDNIKKKMKKKFEMTKNSIVSSKNTANGDSVVLSKPTIPTAMQGTNSTKNSSTHQSQASTPKSNGRVSESPNLKAQKSVAGLISVPWLVLTDTVIALVVTILCYL</sequence>
<dbReference type="CDD" id="cd00063">
    <property type="entry name" value="FN3"/>
    <property type="match status" value="1"/>
</dbReference>
<dbReference type="Proteomes" id="UP001163046">
    <property type="component" value="Unassembled WGS sequence"/>
</dbReference>
<keyword evidence="5" id="KW-1185">Reference proteome</keyword>
<dbReference type="InterPro" id="IPR042447">
    <property type="entry name" value="Anosmin-1"/>
</dbReference>
<feature type="chain" id="PRO_5040952356" evidence="2">
    <location>
        <begin position="25"/>
        <end position="439"/>
    </location>
</feature>
<feature type="compositionally biased region" description="Polar residues" evidence="1">
    <location>
        <begin position="374"/>
        <end position="406"/>
    </location>
</feature>
<evidence type="ECO:0000259" key="3">
    <source>
        <dbReference type="PROSITE" id="PS50853"/>
    </source>
</evidence>
<evidence type="ECO:0000256" key="1">
    <source>
        <dbReference type="SAM" id="MobiDB-lite"/>
    </source>
</evidence>
<evidence type="ECO:0000256" key="2">
    <source>
        <dbReference type="SAM" id="SignalP"/>
    </source>
</evidence>
<dbReference type="PANTHER" id="PTHR14131">
    <property type="entry name" value="ANOSMIN"/>
    <property type="match status" value="1"/>
</dbReference>
<dbReference type="InterPro" id="IPR036116">
    <property type="entry name" value="FN3_sf"/>
</dbReference>
<keyword evidence="2" id="KW-0732">Signal</keyword>